<dbReference type="InterPro" id="IPR009506">
    <property type="entry name" value="YjiS-like"/>
</dbReference>
<protein>
    <recommendedName>
        <fullName evidence="1">YjiS-like domain-containing protein</fullName>
    </recommendedName>
</protein>
<gene>
    <name evidence="2" type="ORF">ALP8811_02330</name>
</gene>
<dbReference type="AlphaFoldDB" id="A0A2R8AMM0"/>
<name>A0A2R8AMM0_9RHOB</name>
<proteinExistence type="predicted"/>
<dbReference type="Pfam" id="PF06568">
    <property type="entry name" value="YjiS-like"/>
    <property type="match status" value="1"/>
</dbReference>
<accession>A0A2R8AMM0</accession>
<reference evidence="2 3" key="1">
    <citation type="submission" date="2018-03" db="EMBL/GenBank/DDBJ databases">
        <authorList>
            <person name="Keele B.F."/>
        </authorList>
    </citation>
    <scope>NUCLEOTIDE SEQUENCE [LARGE SCALE GENOMIC DNA]</scope>
    <source>
        <strain evidence="2 3">CECT 8811</strain>
    </source>
</reference>
<dbReference type="EMBL" id="OMOI01000001">
    <property type="protein sequence ID" value="SPF77305.1"/>
    <property type="molecule type" value="Genomic_DNA"/>
</dbReference>
<keyword evidence="3" id="KW-1185">Reference proteome</keyword>
<feature type="domain" description="YjiS-like" evidence="1">
    <location>
        <begin position="26"/>
        <end position="53"/>
    </location>
</feature>
<evidence type="ECO:0000313" key="3">
    <source>
        <dbReference type="Proteomes" id="UP000244911"/>
    </source>
</evidence>
<dbReference type="RefSeq" id="WP_245924625.1">
    <property type="nucleotide sequence ID" value="NZ_OMOI01000001.1"/>
</dbReference>
<sequence>MTAVTCTNAPVAKRNFSLLTWIVTAVEIRRERAALSQLDAHRLDDLGLTREQAQREASRPIWDVPSHWQQ</sequence>
<dbReference type="Proteomes" id="UP000244911">
    <property type="component" value="Unassembled WGS sequence"/>
</dbReference>
<evidence type="ECO:0000259" key="1">
    <source>
        <dbReference type="Pfam" id="PF06568"/>
    </source>
</evidence>
<organism evidence="2 3">
    <name type="scientific">Aliiroseovarius pelagivivens</name>
    <dbReference type="NCBI Taxonomy" id="1639690"/>
    <lineage>
        <taxon>Bacteria</taxon>
        <taxon>Pseudomonadati</taxon>
        <taxon>Pseudomonadota</taxon>
        <taxon>Alphaproteobacteria</taxon>
        <taxon>Rhodobacterales</taxon>
        <taxon>Paracoccaceae</taxon>
        <taxon>Aliiroseovarius</taxon>
    </lineage>
</organism>
<evidence type="ECO:0000313" key="2">
    <source>
        <dbReference type="EMBL" id="SPF77305.1"/>
    </source>
</evidence>